<protein>
    <submittedName>
        <fullName evidence="3">Amyloid protein-binding protein 2-like protein</fullName>
    </submittedName>
</protein>
<dbReference type="GO" id="GO:0043161">
    <property type="term" value="P:proteasome-mediated ubiquitin-dependent protein catabolic process"/>
    <property type="evidence" value="ECO:0007669"/>
    <property type="project" value="TreeGrafter"/>
</dbReference>
<keyword evidence="1" id="KW-0802">TPR repeat</keyword>
<dbReference type="Gene3D" id="1.25.40.10">
    <property type="entry name" value="Tetratricopeptide repeat domain"/>
    <property type="match status" value="1"/>
</dbReference>
<evidence type="ECO:0000313" key="4">
    <source>
        <dbReference type="Proteomes" id="UP000285301"/>
    </source>
</evidence>
<dbReference type="InterPro" id="IPR011990">
    <property type="entry name" value="TPR-like_helical_dom_sf"/>
</dbReference>
<dbReference type="PANTHER" id="PTHR46575">
    <property type="entry name" value="AMYLOID PROTEIN-BINDING PROTEIN 2"/>
    <property type="match status" value="1"/>
</dbReference>
<evidence type="ECO:0000313" key="3">
    <source>
        <dbReference type="EMBL" id="RWS13171.1"/>
    </source>
</evidence>
<dbReference type="GO" id="GO:0031462">
    <property type="term" value="C:Cul2-RING ubiquitin ligase complex"/>
    <property type="evidence" value="ECO:0007669"/>
    <property type="project" value="TreeGrafter"/>
</dbReference>
<feature type="repeat" description="TPR" evidence="1">
    <location>
        <begin position="384"/>
        <end position="417"/>
    </location>
</feature>
<comment type="caution">
    <text evidence="3">The sequence shown here is derived from an EMBL/GenBank/DDBJ whole genome shotgun (WGS) entry which is preliminary data.</text>
</comment>
<dbReference type="EMBL" id="NCKU01001075">
    <property type="protein sequence ID" value="RWS13171.1"/>
    <property type="molecule type" value="Genomic_DNA"/>
</dbReference>
<accession>A0A3S3Q3C0</accession>
<keyword evidence="4" id="KW-1185">Reference proteome</keyword>
<name>A0A3S3Q3C0_9ACAR</name>
<dbReference type="AlphaFoldDB" id="A0A3S3Q3C0"/>
<dbReference type="SUPFAM" id="SSF48452">
    <property type="entry name" value="TPR-like"/>
    <property type="match status" value="1"/>
</dbReference>
<dbReference type="Pfam" id="PF13181">
    <property type="entry name" value="TPR_8"/>
    <property type="match status" value="1"/>
</dbReference>
<dbReference type="Proteomes" id="UP000285301">
    <property type="component" value="Unassembled WGS sequence"/>
</dbReference>
<organism evidence="3 4">
    <name type="scientific">Dinothrombium tinctorium</name>
    <dbReference type="NCBI Taxonomy" id="1965070"/>
    <lineage>
        <taxon>Eukaryota</taxon>
        <taxon>Metazoa</taxon>
        <taxon>Ecdysozoa</taxon>
        <taxon>Arthropoda</taxon>
        <taxon>Chelicerata</taxon>
        <taxon>Arachnida</taxon>
        <taxon>Acari</taxon>
        <taxon>Acariformes</taxon>
        <taxon>Trombidiformes</taxon>
        <taxon>Prostigmata</taxon>
        <taxon>Anystina</taxon>
        <taxon>Parasitengona</taxon>
        <taxon>Trombidioidea</taxon>
        <taxon>Trombidiidae</taxon>
        <taxon>Dinothrombium</taxon>
    </lineage>
</organism>
<dbReference type="EMBL" id="NCKU01001076">
    <property type="protein sequence ID" value="RWS13167.1"/>
    <property type="molecule type" value="Genomic_DNA"/>
</dbReference>
<reference evidence="3 4" key="1">
    <citation type="journal article" date="2018" name="Gigascience">
        <title>Genomes of trombidid mites reveal novel predicted allergens and laterally-transferred genes associated with secondary metabolism.</title>
        <authorList>
            <person name="Dong X."/>
            <person name="Chaisiri K."/>
            <person name="Xia D."/>
            <person name="Armstrong S.D."/>
            <person name="Fang Y."/>
            <person name="Donnelly M.J."/>
            <person name="Kadowaki T."/>
            <person name="McGarry J.W."/>
            <person name="Darby A.C."/>
            <person name="Makepeace B.L."/>
        </authorList>
    </citation>
    <scope>NUCLEOTIDE SEQUENCE [LARGE SCALE GENOMIC DNA]</scope>
    <source>
        <strain evidence="3">UoL-WK</strain>
    </source>
</reference>
<dbReference type="InterPro" id="IPR019734">
    <property type="entry name" value="TPR_rpt"/>
</dbReference>
<dbReference type="PANTHER" id="PTHR46575:SF1">
    <property type="entry name" value="AMYLOID PROTEIN-BINDING PROTEIN 2"/>
    <property type="match status" value="1"/>
</dbReference>
<gene>
    <name evidence="3" type="ORF">B4U79_17380</name>
    <name evidence="2" type="ORF">B4U79_17381</name>
</gene>
<sequence>MEFSLLNGFSNSLDSKNERRHLLFKYFQGLLDAGCNVCSLLCSYFSVEINLLKLNGIKLSENVLELGLLLSEFFIDGHWFESGKAILESCLSLNESDENISPYFFNFYVKLLHIFNKTHDFKNGEELVEKLRRLIEEQNLKQSNAYNTSEAYLKISEYSYIRFGINEDARFLCGKAFNSITKTNFFTRIEILSHLAKDAFLWEERLKAKSFIVMAMQEIRNEFKIGKQIFPISHSALHPKIIRLFIDYAFFLKADQKSEALLNYQTALKIAMNVFDENDAKEIRNNLLIAEIFIEMADCYMNEKSANECIENGMKIIEKIYTEDHVEKALSKMDKVEIVFKFVKQKTITKQVKHRLLKQYEKLLLACLDILQSKYGGFKTNYMVKCYSMLGHVYDELNDMDKAQQMFSEAFRFSLDLNGWNCLSAKHCFNLADFCKDSEKFKEAEELYLLCIPVFVQSYGESYELLEYINSQLISIYRHFNDEKKMKEYELKLRRRRNDSLKDDDLNELCKRQRSS</sequence>
<dbReference type="GO" id="GO:0006886">
    <property type="term" value="P:intracellular protein transport"/>
    <property type="evidence" value="ECO:0007669"/>
    <property type="project" value="InterPro"/>
</dbReference>
<evidence type="ECO:0000313" key="2">
    <source>
        <dbReference type="EMBL" id="RWS13167.1"/>
    </source>
</evidence>
<dbReference type="InterPro" id="IPR042476">
    <property type="entry name" value="APPBP2"/>
</dbReference>
<dbReference type="STRING" id="1965070.A0A3S3Q3C0"/>
<evidence type="ECO:0000256" key="1">
    <source>
        <dbReference type="PROSITE-ProRule" id="PRU00339"/>
    </source>
</evidence>
<dbReference type="GO" id="GO:1990756">
    <property type="term" value="F:ubiquitin-like ligase-substrate adaptor activity"/>
    <property type="evidence" value="ECO:0007669"/>
    <property type="project" value="TreeGrafter"/>
</dbReference>
<dbReference type="PROSITE" id="PS50005">
    <property type="entry name" value="TPR"/>
    <property type="match status" value="1"/>
</dbReference>
<proteinExistence type="predicted"/>
<reference evidence="3" key="2">
    <citation type="submission" date="2018-11" db="EMBL/GenBank/DDBJ databases">
        <title>Trombidioid mite genomics.</title>
        <authorList>
            <person name="Dong X."/>
        </authorList>
    </citation>
    <scope>NUCLEOTIDE SEQUENCE</scope>
    <source>
        <strain evidence="3">UoL-WK</strain>
    </source>
</reference>